<dbReference type="Pfam" id="PF25545">
    <property type="entry name" value="DUF7924"/>
    <property type="match status" value="3"/>
</dbReference>
<dbReference type="PANTHER" id="PTHR42470:SF2">
    <property type="match status" value="1"/>
</dbReference>
<feature type="compositionally biased region" description="Basic residues" evidence="1">
    <location>
        <begin position="9"/>
        <end position="42"/>
    </location>
</feature>
<feature type="region of interest" description="Disordered" evidence="1">
    <location>
        <begin position="78"/>
        <end position="108"/>
    </location>
</feature>
<dbReference type="OrthoDB" id="5132737at2759"/>
<dbReference type="AlphaFoldDB" id="A0A8E2JQ41"/>
<sequence>MARGQAKLPARKHRRKASVLKDQRKRPQGVKKGARRPLRRSARLQEIPLQEKSLPKDRYTECPSTAIPNKECLWTPLQSKNRKRRREVEDPLNPIPADPLRKRPRSIVSGTHIDPIDYWTKKGSWPKEYFEKDTNMNHLLARKKLSSSLHRKRSEAGSVTPSSTTPSDQTRREEKSTPYKDPRYRTLLETKGSFMGKYVSKNGGGINKKGKDFCRELLERDQTVPEDSLFHDDIFEDTCEMIQERNEAKVIQDIARLIVPSAQSLATRGAKQLKVLTESVNEGWNNSIPVTKPRPQPDYAPIIGELTDTSYFMATYYMYFPFLTCEVKYGAAALDIADRQNAHSMTLASSTEKFSPSQSHDLWTVRIYGHYPVINGPKTAFYRHPIRTFNFTELDGKEKWTAYKFTKNIYDVWMPTHFKRLRLIIDGLPPDLDFEVSQQLELQFPEGSGLSQELESHYPSESNADSASLLGEYNSQLDLQDDTSDTSVTEGTERATFKRSKKRRAAEERR</sequence>
<feature type="domain" description="DUF7924" evidence="2">
    <location>
        <begin position="301"/>
        <end position="349"/>
    </location>
</feature>
<keyword evidence="4" id="KW-1185">Reference proteome</keyword>
<feature type="domain" description="DUF7924" evidence="2">
    <location>
        <begin position="357"/>
        <end position="423"/>
    </location>
</feature>
<feature type="region of interest" description="Disordered" evidence="1">
    <location>
        <begin position="145"/>
        <end position="184"/>
    </location>
</feature>
<organism evidence="3 4">
    <name type="scientific">Glonium stellatum</name>
    <dbReference type="NCBI Taxonomy" id="574774"/>
    <lineage>
        <taxon>Eukaryota</taxon>
        <taxon>Fungi</taxon>
        <taxon>Dikarya</taxon>
        <taxon>Ascomycota</taxon>
        <taxon>Pezizomycotina</taxon>
        <taxon>Dothideomycetes</taxon>
        <taxon>Pleosporomycetidae</taxon>
        <taxon>Gloniales</taxon>
        <taxon>Gloniaceae</taxon>
        <taxon>Glonium</taxon>
    </lineage>
</organism>
<feature type="domain" description="DUF7924" evidence="2">
    <location>
        <begin position="235"/>
        <end position="300"/>
    </location>
</feature>
<dbReference type="EMBL" id="KV750273">
    <property type="protein sequence ID" value="OCL05495.1"/>
    <property type="molecule type" value="Genomic_DNA"/>
</dbReference>
<evidence type="ECO:0000313" key="4">
    <source>
        <dbReference type="Proteomes" id="UP000250140"/>
    </source>
</evidence>
<feature type="compositionally biased region" description="Polar residues" evidence="1">
    <location>
        <begin position="449"/>
        <end position="466"/>
    </location>
</feature>
<feature type="region of interest" description="Disordered" evidence="1">
    <location>
        <begin position="1"/>
        <end position="61"/>
    </location>
</feature>
<protein>
    <recommendedName>
        <fullName evidence="2">DUF7924 domain-containing protein</fullName>
    </recommendedName>
</protein>
<evidence type="ECO:0000259" key="2">
    <source>
        <dbReference type="Pfam" id="PF25545"/>
    </source>
</evidence>
<reference evidence="3 4" key="1">
    <citation type="journal article" date="2016" name="Nat. Commun.">
        <title>Ectomycorrhizal ecology is imprinted in the genome of the dominant symbiotic fungus Cenococcum geophilum.</title>
        <authorList>
            <consortium name="DOE Joint Genome Institute"/>
            <person name="Peter M."/>
            <person name="Kohler A."/>
            <person name="Ohm R.A."/>
            <person name="Kuo A."/>
            <person name="Krutzmann J."/>
            <person name="Morin E."/>
            <person name="Arend M."/>
            <person name="Barry K.W."/>
            <person name="Binder M."/>
            <person name="Choi C."/>
            <person name="Clum A."/>
            <person name="Copeland A."/>
            <person name="Grisel N."/>
            <person name="Haridas S."/>
            <person name="Kipfer T."/>
            <person name="LaButti K."/>
            <person name="Lindquist E."/>
            <person name="Lipzen A."/>
            <person name="Maire R."/>
            <person name="Meier B."/>
            <person name="Mihaltcheva S."/>
            <person name="Molinier V."/>
            <person name="Murat C."/>
            <person name="Poggeler S."/>
            <person name="Quandt C.A."/>
            <person name="Sperisen C."/>
            <person name="Tritt A."/>
            <person name="Tisserant E."/>
            <person name="Crous P.W."/>
            <person name="Henrissat B."/>
            <person name="Nehls U."/>
            <person name="Egli S."/>
            <person name="Spatafora J.W."/>
            <person name="Grigoriev I.V."/>
            <person name="Martin F.M."/>
        </authorList>
    </citation>
    <scope>NUCLEOTIDE SEQUENCE [LARGE SCALE GENOMIC DNA]</scope>
    <source>
        <strain evidence="3 4">CBS 207.34</strain>
    </source>
</reference>
<dbReference type="Proteomes" id="UP000250140">
    <property type="component" value="Unassembled WGS sequence"/>
</dbReference>
<dbReference type="PANTHER" id="PTHR42470">
    <property type="entry name" value="VAST DOMAIN-CONTAINING PROTEIN"/>
    <property type="match status" value="1"/>
</dbReference>
<dbReference type="InterPro" id="IPR057684">
    <property type="entry name" value="DUF7924"/>
</dbReference>
<accession>A0A8E2JQ41</accession>
<proteinExistence type="predicted"/>
<feature type="compositionally biased region" description="Basic and acidic residues" evidence="1">
    <location>
        <begin position="169"/>
        <end position="184"/>
    </location>
</feature>
<feature type="compositionally biased region" description="Polar residues" evidence="1">
    <location>
        <begin position="157"/>
        <end position="168"/>
    </location>
</feature>
<name>A0A8E2JQ41_9PEZI</name>
<evidence type="ECO:0000256" key="1">
    <source>
        <dbReference type="SAM" id="MobiDB-lite"/>
    </source>
</evidence>
<gene>
    <name evidence="3" type="ORF">AOQ84DRAFT_390835</name>
</gene>
<feature type="region of interest" description="Disordered" evidence="1">
    <location>
        <begin position="446"/>
        <end position="510"/>
    </location>
</feature>
<evidence type="ECO:0000313" key="3">
    <source>
        <dbReference type="EMBL" id="OCL05495.1"/>
    </source>
</evidence>